<dbReference type="InterPro" id="IPR027795">
    <property type="entry name" value="CASTOR_ACT_dom"/>
</dbReference>
<dbReference type="Gene3D" id="3.30.2130.10">
    <property type="entry name" value="VC0802-like"/>
    <property type="match status" value="1"/>
</dbReference>
<keyword evidence="4" id="KW-1185">Reference proteome</keyword>
<dbReference type="EMBL" id="CP017562">
    <property type="protein sequence ID" value="APA88995.1"/>
    <property type="molecule type" value="Genomic_DNA"/>
</dbReference>
<dbReference type="OrthoDB" id="517867at2"/>
<dbReference type="PANTHER" id="PTHR39199:SF1">
    <property type="entry name" value="BLR5128 PROTEIN"/>
    <property type="match status" value="1"/>
</dbReference>
<evidence type="ECO:0000259" key="2">
    <source>
        <dbReference type="Pfam" id="PF13840"/>
    </source>
</evidence>
<dbReference type="PANTHER" id="PTHR39199">
    <property type="entry name" value="BLR5128 PROTEIN"/>
    <property type="match status" value="1"/>
</dbReference>
<dbReference type="Pfam" id="PF10000">
    <property type="entry name" value="ACT_3"/>
    <property type="match status" value="1"/>
</dbReference>
<evidence type="ECO:0000313" key="3">
    <source>
        <dbReference type="EMBL" id="APA88995.1"/>
    </source>
</evidence>
<protein>
    <submittedName>
        <fullName evidence="3">ACT domain-containing protein</fullName>
    </submittedName>
</protein>
<dbReference type="KEGG" id="pspw:BJG93_27400"/>
<sequence length="139" mass="14834">MSQPVSDLAQLLASMQPELNEGAYVFSSVLADRDVSQLAPLATFREREGLTIIIDEPTALREGLPVLFRAAWITLNVHSDLEAVGLTAAVAEALTRACISCNVVAAAFHDHIFVPVERARDALAQLTDLQARAGQGVPG</sequence>
<dbReference type="InterPro" id="IPR045865">
    <property type="entry name" value="ACT-like_dom_sf"/>
</dbReference>
<feature type="domain" description="DUF2241" evidence="1">
    <location>
        <begin position="5"/>
        <end position="70"/>
    </location>
</feature>
<dbReference type="SUPFAM" id="SSF55021">
    <property type="entry name" value="ACT-like"/>
    <property type="match status" value="2"/>
</dbReference>
<evidence type="ECO:0000313" key="4">
    <source>
        <dbReference type="Proteomes" id="UP000179860"/>
    </source>
</evidence>
<gene>
    <name evidence="3" type="ORF">BJG93_27400</name>
</gene>
<name>A0A1I9YS17_9BURK</name>
<feature type="domain" description="CASTOR ACT" evidence="2">
    <location>
        <begin position="71"/>
        <end position="127"/>
    </location>
</feature>
<dbReference type="RefSeq" id="WP_027196503.1">
    <property type="nucleotide sequence ID" value="NZ_CP017562.2"/>
</dbReference>
<reference evidence="3" key="1">
    <citation type="submission" date="2016-09" db="EMBL/GenBank/DDBJ databases">
        <title>The Complete Genome of Burkholderia sprentiae wsm5005.</title>
        <authorList>
            <person name="De Meyer S."/>
            <person name="Wang P."/>
            <person name="Terpolilli J."/>
        </authorList>
    </citation>
    <scope>NUCLEOTIDE SEQUENCE [LARGE SCALE GENOMIC DNA]</scope>
    <source>
        <strain evidence="3">WSM5005</strain>
    </source>
</reference>
<dbReference type="Proteomes" id="UP000179860">
    <property type="component" value="Chromosome 2"/>
</dbReference>
<dbReference type="STRING" id="754502.BJG93_27400"/>
<dbReference type="InterPro" id="IPR018717">
    <property type="entry name" value="DUF2241"/>
</dbReference>
<evidence type="ECO:0000259" key="1">
    <source>
        <dbReference type="Pfam" id="PF10000"/>
    </source>
</evidence>
<dbReference type="AlphaFoldDB" id="A0A1I9YS17"/>
<proteinExistence type="predicted"/>
<reference evidence="3" key="2">
    <citation type="submission" date="2021-06" db="EMBL/GenBank/DDBJ databases">
        <authorList>
            <person name="Rogers T.H."/>
            <person name="Ramsay J.P."/>
            <person name="Wang P."/>
            <person name="Terpolilli J."/>
        </authorList>
    </citation>
    <scope>NUCLEOTIDE SEQUENCE</scope>
    <source>
        <strain evidence="3">WSM5005</strain>
    </source>
</reference>
<dbReference type="Pfam" id="PF13840">
    <property type="entry name" value="ACT_7"/>
    <property type="match status" value="1"/>
</dbReference>
<organism evidence="3 4">
    <name type="scientific">Paraburkholderia sprentiae WSM5005</name>
    <dbReference type="NCBI Taxonomy" id="754502"/>
    <lineage>
        <taxon>Bacteria</taxon>
        <taxon>Pseudomonadati</taxon>
        <taxon>Pseudomonadota</taxon>
        <taxon>Betaproteobacteria</taxon>
        <taxon>Burkholderiales</taxon>
        <taxon>Burkholderiaceae</taxon>
        <taxon>Paraburkholderia</taxon>
    </lineage>
</organism>
<accession>A0A1I9YS17</accession>